<organism evidence="1 2">
    <name type="scientific">Ladona fulva</name>
    <name type="common">Scarce chaser dragonfly</name>
    <name type="synonym">Libellula fulva</name>
    <dbReference type="NCBI Taxonomy" id="123851"/>
    <lineage>
        <taxon>Eukaryota</taxon>
        <taxon>Metazoa</taxon>
        <taxon>Ecdysozoa</taxon>
        <taxon>Arthropoda</taxon>
        <taxon>Hexapoda</taxon>
        <taxon>Insecta</taxon>
        <taxon>Pterygota</taxon>
        <taxon>Palaeoptera</taxon>
        <taxon>Odonata</taxon>
        <taxon>Epiprocta</taxon>
        <taxon>Anisoptera</taxon>
        <taxon>Libelluloidea</taxon>
        <taxon>Libellulidae</taxon>
        <taxon>Ladona</taxon>
    </lineage>
</organism>
<dbReference type="OrthoDB" id="1630758at2759"/>
<evidence type="ECO:0000313" key="1">
    <source>
        <dbReference type="EMBL" id="KAG8221843.1"/>
    </source>
</evidence>
<comment type="caution">
    <text evidence="1">The sequence shown here is derived from an EMBL/GenBank/DDBJ whole genome shotgun (WGS) entry which is preliminary data.</text>
</comment>
<name>A0A8K0JSW9_LADFU</name>
<evidence type="ECO:0000313" key="2">
    <source>
        <dbReference type="Proteomes" id="UP000792457"/>
    </source>
</evidence>
<proteinExistence type="predicted"/>
<dbReference type="Proteomes" id="UP000792457">
    <property type="component" value="Unassembled WGS sequence"/>
</dbReference>
<gene>
    <name evidence="1" type="ORF">J437_LFUL003219</name>
</gene>
<dbReference type="EMBL" id="KZ308115">
    <property type="protein sequence ID" value="KAG8221843.1"/>
    <property type="molecule type" value="Genomic_DNA"/>
</dbReference>
<keyword evidence="2" id="KW-1185">Reference proteome</keyword>
<sequence length="172" mass="19242">MGQSSSSYDHLIPQTVENIQKELCRHARAFTEIASLSYEDFQNCLGELNLLSDQCVDSNGKKLMFAVKKGTDSTVLWKGTVRIACFKMDAATKTIESCRLLNLSQFLRVFKTLECQMEACWQSSQGKNKCHKGSLMIVPRELVAANDSKGHMDSELLKEATALPHHNSNRKG</sequence>
<protein>
    <submittedName>
        <fullName evidence="1">Uncharacterized protein</fullName>
    </submittedName>
</protein>
<accession>A0A8K0JSW9</accession>
<dbReference type="AlphaFoldDB" id="A0A8K0JSW9"/>
<reference evidence="1" key="2">
    <citation type="submission" date="2017-10" db="EMBL/GenBank/DDBJ databases">
        <title>Ladona fulva Genome sequencing and assembly.</title>
        <authorList>
            <person name="Murali S."/>
            <person name="Richards S."/>
            <person name="Bandaranaike D."/>
            <person name="Bellair M."/>
            <person name="Blankenburg K."/>
            <person name="Chao H."/>
            <person name="Dinh H."/>
            <person name="Doddapaneni H."/>
            <person name="Dugan-Rocha S."/>
            <person name="Elkadiri S."/>
            <person name="Gnanaolivu R."/>
            <person name="Hernandez B."/>
            <person name="Skinner E."/>
            <person name="Javaid M."/>
            <person name="Lee S."/>
            <person name="Li M."/>
            <person name="Ming W."/>
            <person name="Munidasa M."/>
            <person name="Muniz J."/>
            <person name="Nguyen L."/>
            <person name="Hughes D."/>
            <person name="Osuji N."/>
            <person name="Pu L.-L."/>
            <person name="Puazo M."/>
            <person name="Qu C."/>
            <person name="Quiroz J."/>
            <person name="Raj R."/>
            <person name="Weissenberger G."/>
            <person name="Xin Y."/>
            <person name="Zou X."/>
            <person name="Han Y."/>
            <person name="Worley K."/>
            <person name="Muzny D."/>
            <person name="Gibbs R."/>
        </authorList>
    </citation>
    <scope>NUCLEOTIDE SEQUENCE</scope>
    <source>
        <strain evidence="1">Sampled in the wild</strain>
    </source>
</reference>
<reference evidence="1" key="1">
    <citation type="submission" date="2013-04" db="EMBL/GenBank/DDBJ databases">
        <authorList>
            <person name="Qu J."/>
            <person name="Murali S.C."/>
            <person name="Bandaranaike D."/>
            <person name="Bellair M."/>
            <person name="Blankenburg K."/>
            <person name="Chao H."/>
            <person name="Dinh H."/>
            <person name="Doddapaneni H."/>
            <person name="Downs B."/>
            <person name="Dugan-Rocha S."/>
            <person name="Elkadiri S."/>
            <person name="Gnanaolivu R.D."/>
            <person name="Hernandez B."/>
            <person name="Javaid M."/>
            <person name="Jayaseelan J.C."/>
            <person name="Lee S."/>
            <person name="Li M."/>
            <person name="Ming W."/>
            <person name="Munidasa M."/>
            <person name="Muniz J."/>
            <person name="Nguyen L."/>
            <person name="Ongeri F."/>
            <person name="Osuji N."/>
            <person name="Pu L.-L."/>
            <person name="Puazo M."/>
            <person name="Qu C."/>
            <person name="Quiroz J."/>
            <person name="Raj R."/>
            <person name="Weissenberger G."/>
            <person name="Xin Y."/>
            <person name="Zou X."/>
            <person name="Han Y."/>
            <person name="Richards S."/>
            <person name="Worley K."/>
            <person name="Muzny D."/>
            <person name="Gibbs R."/>
        </authorList>
    </citation>
    <scope>NUCLEOTIDE SEQUENCE</scope>
    <source>
        <strain evidence="1">Sampled in the wild</strain>
    </source>
</reference>